<evidence type="ECO:0000256" key="1">
    <source>
        <dbReference type="ARBA" id="ARBA00010641"/>
    </source>
</evidence>
<dbReference type="Gene3D" id="1.10.1740.10">
    <property type="match status" value="1"/>
</dbReference>
<feature type="domain" description="RNA polymerase sigma factor 70 region 4 type 2" evidence="6">
    <location>
        <begin position="114"/>
        <end position="165"/>
    </location>
</feature>
<comment type="similarity">
    <text evidence="1">Belongs to the sigma-70 factor family. ECF subfamily.</text>
</comment>
<dbReference type="InterPro" id="IPR013324">
    <property type="entry name" value="RNA_pol_sigma_r3/r4-like"/>
</dbReference>
<dbReference type="Proteomes" id="UP001239782">
    <property type="component" value="Chromosome"/>
</dbReference>
<dbReference type="NCBIfam" id="TIGR02937">
    <property type="entry name" value="sigma70-ECF"/>
    <property type="match status" value="1"/>
</dbReference>
<dbReference type="EMBL" id="CP133548">
    <property type="protein sequence ID" value="WMS89149.1"/>
    <property type="molecule type" value="Genomic_DNA"/>
</dbReference>
<keyword evidence="3" id="KW-0731">Sigma factor</keyword>
<evidence type="ECO:0000313" key="7">
    <source>
        <dbReference type="EMBL" id="WMS89149.1"/>
    </source>
</evidence>
<organism evidence="7 8">
    <name type="scientific">Pleionea litopenaei</name>
    <dbReference type="NCBI Taxonomy" id="3070815"/>
    <lineage>
        <taxon>Bacteria</taxon>
        <taxon>Pseudomonadati</taxon>
        <taxon>Pseudomonadota</taxon>
        <taxon>Gammaproteobacteria</taxon>
        <taxon>Oceanospirillales</taxon>
        <taxon>Pleioneaceae</taxon>
        <taxon>Pleionea</taxon>
    </lineage>
</organism>
<dbReference type="PANTHER" id="PTHR43133:SF51">
    <property type="entry name" value="RNA POLYMERASE SIGMA FACTOR"/>
    <property type="match status" value="1"/>
</dbReference>
<name>A0AA51RX59_9GAMM</name>
<keyword evidence="2" id="KW-0805">Transcription regulation</keyword>
<gene>
    <name evidence="7" type="ORF">Q9312_09620</name>
</gene>
<evidence type="ECO:0000256" key="4">
    <source>
        <dbReference type="ARBA" id="ARBA00023163"/>
    </source>
</evidence>
<dbReference type="InterPro" id="IPR039425">
    <property type="entry name" value="RNA_pol_sigma-70-like"/>
</dbReference>
<dbReference type="GO" id="GO:0006352">
    <property type="term" value="P:DNA-templated transcription initiation"/>
    <property type="evidence" value="ECO:0007669"/>
    <property type="project" value="InterPro"/>
</dbReference>
<dbReference type="InterPro" id="IPR013249">
    <property type="entry name" value="RNA_pol_sigma70_r4_t2"/>
</dbReference>
<evidence type="ECO:0000259" key="6">
    <source>
        <dbReference type="Pfam" id="PF08281"/>
    </source>
</evidence>
<sequence>MRKALFNQYIQQHSPGAFAMAMHMLRNRDDASDVMQDACYSLLKQARLPSDSHEFRLLLFRVVRNKAIDRLRALKIRASESLSDIELSGKVIPELTSDFADPQQSMIQQQQYVLLHTALGSISAEHRDILLLKDWQGFSYAEIANILDIEAGTVMSRLHRARLALRETMLALDEDQ</sequence>
<dbReference type="GO" id="GO:0003677">
    <property type="term" value="F:DNA binding"/>
    <property type="evidence" value="ECO:0007669"/>
    <property type="project" value="InterPro"/>
</dbReference>
<dbReference type="KEGG" id="plei:Q9312_09620"/>
<dbReference type="RefSeq" id="WP_309204403.1">
    <property type="nucleotide sequence ID" value="NZ_CP133548.1"/>
</dbReference>
<feature type="domain" description="RNA polymerase sigma-70 region 2" evidence="5">
    <location>
        <begin position="10"/>
        <end position="73"/>
    </location>
</feature>
<dbReference type="Pfam" id="PF08281">
    <property type="entry name" value="Sigma70_r4_2"/>
    <property type="match status" value="1"/>
</dbReference>
<proteinExistence type="inferred from homology"/>
<dbReference type="Pfam" id="PF04542">
    <property type="entry name" value="Sigma70_r2"/>
    <property type="match status" value="1"/>
</dbReference>
<keyword evidence="4" id="KW-0804">Transcription</keyword>
<dbReference type="InterPro" id="IPR013325">
    <property type="entry name" value="RNA_pol_sigma_r2"/>
</dbReference>
<dbReference type="InterPro" id="IPR036388">
    <property type="entry name" value="WH-like_DNA-bd_sf"/>
</dbReference>
<dbReference type="SUPFAM" id="SSF88946">
    <property type="entry name" value="Sigma2 domain of RNA polymerase sigma factors"/>
    <property type="match status" value="1"/>
</dbReference>
<protein>
    <submittedName>
        <fullName evidence="7">Sigma-70 family RNA polymerase sigma factor</fullName>
    </submittedName>
</protein>
<dbReference type="InterPro" id="IPR014284">
    <property type="entry name" value="RNA_pol_sigma-70_dom"/>
</dbReference>
<dbReference type="InterPro" id="IPR007627">
    <property type="entry name" value="RNA_pol_sigma70_r2"/>
</dbReference>
<evidence type="ECO:0000259" key="5">
    <source>
        <dbReference type="Pfam" id="PF04542"/>
    </source>
</evidence>
<evidence type="ECO:0000256" key="2">
    <source>
        <dbReference type="ARBA" id="ARBA00023015"/>
    </source>
</evidence>
<dbReference type="GO" id="GO:0016987">
    <property type="term" value="F:sigma factor activity"/>
    <property type="evidence" value="ECO:0007669"/>
    <property type="project" value="UniProtKB-KW"/>
</dbReference>
<dbReference type="SUPFAM" id="SSF88659">
    <property type="entry name" value="Sigma3 and sigma4 domains of RNA polymerase sigma factors"/>
    <property type="match status" value="1"/>
</dbReference>
<evidence type="ECO:0000313" key="8">
    <source>
        <dbReference type="Proteomes" id="UP001239782"/>
    </source>
</evidence>
<dbReference type="AlphaFoldDB" id="A0AA51RX59"/>
<dbReference type="PANTHER" id="PTHR43133">
    <property type="entry name" value="RNA POLYMERASE ECF-TYPE SIGMA FACTO"/>
    <property type="match status" value="1"/>
</dbReference>
<reference evidence="7 8" key="1">
    <citation type="submission" date="2023-08" db="EMBL/GenBank/DDBJ databases">
        <title>Pleionea litopenaei sp. nov., isolated from stomach of juvenile Litopenaeus vannamei.</title>
        <authorList>
            <person name="Rho A.M."/>
            <person name="Hwang C.Y."/>
        </authorList>
    </citation>
    <scope>NUCLEOTIDE SEQUENCE [LARGE SCALE GENOMIC DNA]</scope>
    <source>
        <strain evidence="7 8">HL-JVS1</strain>
    </source>
</reference>
<evidence type="ECO:0000256" key="3">
    <source>
        <dbReference type="ARBA" id="ARBA00023082"/>
    </source>
</evidence>
<dbReference type="CDD" id="cd06171">
    <property type="entry name" value="Sigma70_r4"/>
    <property type="match status" value="1"/>
</dbReference>
<keyword evidence="8" id="KW-1185">Reference proteome</keyword>
<dbReference type="Gene3D" id="1.10.10.10">
    <property type="entry name" value="Winged helix-like DNA-binding domain superfamily/Winged helix DNA-binding domain"/>
    <property type="match status" value="1"/>
</dbReference>
<accession>A0AA51RX59</accession>